<dbReference type="PANTHER" id="PTHR43386:SF25">
    <property type="entry name" value="PEPTIDE ABC TRANSPORTER PERMEASE PROTEIN"/>
    <property type="match status" value="1"/>
</dbReference>
<dbReference type="GO" id="GO:0005886">
    <property type="term" value="C:plasma membrane"/>
    <property type="evidence" value="ECO:0007669"/>
    <property type="project" value="UniProtKB-SubCell"/>
</dbReference>
<dbReference type="SUPFAM" id="SSF161098">
    <property type="entry name" value="MetI-like"/>
    <property type="match status" value="1"/>
</dbReference>
<keyword evidence="6 7" id="KW-0472">Membrane</keyword>
<dbReference type="Pfam" id="PF00528">
    <property type="entry name" value="BPD_transp_1"/>
    <property type="match status" value="1"/>
</dbReference>
<comment type="subcellular location">
    <subcellularLocation>
        <location evidence="1 7">Cell membrane</location>
        <topology evidence="1 7">Multi-pass membrane protein</topology>
    </subcellularLocation>
</comment>
<dbReference type="Proteomes" id="UP000427906">
    <property type="component" value="Chromosome"/>
</dbReference>
<dbReference type="KEGG" id="dalk:DSCA_43600"/>
<dbReference type="InterPro" id="IPR035906">
    <property type="entry name" value="MetI-like_sf"/>
</dbReference>
<reference evidence="9 10" key="1">
    <citation type="submission" date="2019-11" db="EMBL/GenBank/DDBJ databases">
        <title>Comparative genomics of hydrocarbon-degrading Desulfosarcina strains.</title>
        <authorList>
            <person name="Watanabe M."/>
            <person name="Kojima H."/>
            <person name="Fukui M."/>
        </authorList>
    </citation>
    <scope>NUCLEOTIDE SEQUENCE [LARGE SCALE GENOMIC DNA]</scope>
    <source>
        <strain evidence="9 10">PL12</strain>
    </source>
</reference>
<evidence type="ECO:0000313" key="9">
    <source>
        <dbReference type="EMBL" id="BBO70430.1"/>
    </source>
</evidence>
<evidence type="ECO:0000256" key="6">
    <source>
        <dbReference type="ARBA" id="ARBA00023136"/>
    </source>
</evidence>
<gene>
    <name evidence="9" type="ORF">DSCA_43600</name>
</gene>
<evidence type="ECO:0000256" key="2">
    <source>
        <dbReference type="ARBA" id="ARBA00022448"/>
    </source>
</evidence>
<proteinExistence type="inferred from homology"/>
<keyword evidence="2 7" id="KW-0813">Transport</keyword>
<keyword evidence="10" id="KW-1185">Reference proteome</keyword>
<protein>
    <submittedName>
        <fullName evidence="9">Peptide ABC transporter permease</fullName>
    </submittedName>
</protein>
<dbReference type="InterPro" id="IPR000515">
    <property type="entry name" value="MetI-like"/>
</dbReference>
<keyword evidence="5 7" id="KW-1133">Transmembrane helix</keyword>
<evidence type="ECO:0000256" key="4">
    <source>
        <dbReference type="ARBA" id="ARBA00022692"/>
    </source>
</evidence>
<organism evidence="9 10">
    <name type="scientific">Desulfosarcina alkanivorans</name>
    <dbReference type="NCBI Taxonomy" id="571177"/>
    <lineage>
        <taxon>Bacteria</taxon>
        <taxon>Pseudomonadati</taxon>
        <taxon>Thermodesulfobacteriota</taxon>
        <taxon>Desulfobacteria</taxon>
        <taxon>Desulfobacterales</taxon>
        <taxon>Desulfosarcinaceae</taxon>
        <taxon>Desulfosarcina</taxon>
    </lineage>
</organism>
<keyword evidence="4 7" id="KW-0812">Transmembrane</keyword>
<feature type="transmembrane region" description="Helical" evidence="7">
    <location>
        <begin position="239"/>
        <end position="262"/>
    </location>
</feature>
<feature type="transmembrane region" description="Helical" evidence="7">
    <location>
        <begin position="12"/>
        <end position="33"/>
    </location>
</feature>
<keyword evidence="3" id="KW-1003">Cell membrane</keyword>
<accession>A0A5K7YPZ3</accession>
<evidence type="ECO:0000256" key="3">
    <source>
        <dbReference type="ARBA" id="ARBA00022475"/>
    </source>
</evidence>
<dbReference type="PROSITE" id="PS50928">
    <property type="entry name" value="ABC_TM1"/>
    <property type="match status" value="1"/>
</dbReference>
<name>A0A5K7YPZ3_9BACT</name>
<feature type="transmembrane region" description="Helical" evidence="7">
    <location>
        <begin position="194"/>
        <end position="219"/>
    </location>
</feature>
<dbReference type="PANTHER" id="PTHR43386">
    <property type="entry name" value="OLIGOPEPTIDE TRANSPORT SYSTEM PERMEASE PROTEIN APPC"/>
    <property type="match status" value="1"/>
</dbReference>
<dbReference type="AlphaFoldDB" id="A0A5K7YPZ3"/>
<feature type="transmembrane region" description="Helical" evidence="7">
    <location>
        <begin position="137"/>
        <end position="155"/>
    </location>
</feature>
<evidence type="ECO:0000256" key="1">
    <source>
        <dbReference type="ARBA" id="ARBA00004651"/>
    </source>
</evidence>
<sequence length="274" mass="29266">MTAMARCFKNLNFWLGVALSSVVVAMALTSLFWTPYGPTTMDARHRMEAPSLSHPLGTDQYGRDLLSRVMVGAVNSIVVGLMTVAIGMGAGVVLGLISAWGGRIADEAIMRFSDLLFGFPAVLSAILITSIMGPSAVNAMLAIGIFYIPIFARLTRASALTIKKLDYIAAARAAGRTEGAIIRSHVLPNILSPLIIQATVQFAVAILAEAGLSYLGLGTQPPHPSWGRMLNEAQTFMELAPWMAVFPGLAIAWAVLGFNLLGDGLRDILDPRLR</sequence>
<evidence type="ECO:0000313" key="10">
    <source>
        <dbReference type="Proteomes" id="UP000427906"/>
    </source>
</evidence>
<feature type="transmembrane region" description="Helical" evidence="7">
    <location>
        <begin position="112"/>
        <end position="131"/>
    </location>
</feature>
<dbReference type="GO" id="GO:0055085">
    <property type="term" value="P:transmembrane transport"/>
    <property type="evidence" value="ECO:0007669"/>
    <property type="project" value="InterPro"/>
</dbReference>
<comment type="similarity">
    <text evidence="7">Belongs to the binding-protein-dependent transport system permease family.</text>
</comment>
<feature type="transmembrane region" description="Helical" evidence="7">
    <location>
        <begin position="77"/>
        <end position="100"/>
    </location>
</feature>
<evidence type="ECO:0000256" key="5">
    <source>
        <dbReference type="ARBA" id="ARBA00022989"/>
    </source>
</evidence>
<feature type="domain" description="ABC transmembrane type-1" evidence="8">
    <location>
        <begin position="73"/>
        <end position="262"/>
    </location>
</feature>
<dbReference type="CDD" id="cd06261">
    <property type="entry name" value="TM_PBP2"/>
    <property type="match status" value="1"/>
</dbReference>
<dbReference type="InterPro" id="IPR050366">
    <property type="entry name" value="BP-dependent_transpt_permease"/>
</dbReference>
<dbReference type="Gene3D" id="1.10.3720.10">
    <property type="entry name" value="MetI-like"/>
    <property type="match status" value="1"/>
</dbReference>
<dbReference type="EMBL" id="AP021874">
    <property type="protein sequence ID" value="BBO70430.1"/>
    <property type="molecule type" value="Genomic_DNA"/>
</dbReference>
<evidence type="ECO:0000259" key="8">
    <source>
        <dbReference type="PROSITE" id="PS50928"/>
    </source>
</evidence>
<evidence type="ECO:0000256" key="7">
    <source>
        <dbReference type="RuleBase" id="RU363032"/>
    </source>
</evidence>